<comment type="caution">
    <text evidence="1">The sequence shown here is derived from an EMBL/GenBank/DDBJ whole genome shotgun (WGS) entry which is preliminary data.</text>
</comment>
<reference evidence="1 2" key="1">
    <citation type="submission" date="2024-05" db="EMBL/GenBank/DDBJ databases">
        <title>A draft genome resource for the thread blight pathogen Marasmius tenuissimus strain MS-2.</title>
        <authorList>
            <person name="Yulfo-Soto G.E."/>
            <person name="Baruah I.K."/>
            <person name="Amoako-Attah I."/>
            <person name="Bukari Y."/>
            <person name="Meinhardt L.W."/>
            <person name="Bailey B.A."/>
            <person name="Cohen S.P."/>
        </authorList>
    </citation>
    <scope>NUCLEOTIDE SEQUENCE [LARGE SCALE GENOMIC DNA]</scope>
    <source>
        <strain evidence="1 2">MS-2</strain>
    </source>
</reference>
<feature type="non-terminal residue" evidence="1">
    <location>
        <position position="198"/>
    </location>
</feature>
<protein>
    <submittedName>
        <fullName evidence="1">Uncharacterized protein</fullName>
    </submittedName>
</protein>
<sequence>MAYNMPTTPPSAMQNWRSSINYPERHGKQNINLPIPDIALFPPSGIHYAYTSTPYGPPPLPLEYSLPNTSASTVPDAIDSYFMNPDPNMRTTTLPIGVPINADVASCSAPGCRPLFTNIPLDRALLELALRFPVVANGSDNSKETTARPWHYTNKLLVERSLGISLANVSVPNLEEKGCLYWYRIEKASPIPGVAYYK</sequence>
<evidence type="ECO:0000313" key="1">
    <source>
        <dbReference type="EMBL" id="KAL0057419.1"/>
    </source>
</evidence>
<name>A0ABR2Z940_9AGAR</name>
<gene>
    <name evidence="1" type="ORF">AAF712_015937</name>
</gene>
<dbReference type="Proteomes" id="UP001437256">
    <property type="component" value="Unassembled WGS sequence"/>
</dbReference>
<dbReference type="EMBL" id="JBBXMP010000546">
    <property type="protein sequence ID" value="KAL0057419.1"/>
    <property type="molecule type" value="Genomic_DNA"/>
</dbReference>
<proteinExistence type="predicted"/>
<evidence type="ECO:0000313" key="2">
    <source>
        <dbReference type="Proteomes" id="UP001437256"/>
    </source>
</evidence>
<organism evidence="1 2">
    <name type="scientific">Marasmius tenuissimus</name>
    <dbReference type="NCBI Taxonomy" id="585030"/>
    <lineage>
        <taxon>Eukaryota</taxon>
        <taxon>Fungi</taxon>
        <taxon>Dikarya</taxon>
        <taxon>Basidiomycota</taxon>
        <taxon>Agaricomycotina</taxon>
        <taxon>Agaricomycetes</taxon>
        <taxon>Agaricomycetidae</taxon>
        <taxon>Agaricales</taxon>
        <taxon>Marasmiineae</taxon>
        <taxon>Marasmiaceae</taxon>
        <taxon>Marasmius</taxon>
    </lineage>
</organism>
<keyword evidence="2" id="KW-1185">Reference proteome</keyword>
<accession>A0ABR2Z940</accession>